<keyword evidence="1" id="KW-0547">Nucleotide-binding</keyword>
<dbReference type="InterPro" id="IPR000014">
    <property type="entry name" value="PAS"/>
</dbReference>
<dbReference type="RefSeq" id="WP_169717602.1">
    <property type="nucleotide sequence ID" value="NZ_CP155573.1"/>
</dbReference>
<organism evidence="5 6">
    <name type="scientific">Sporomusa silvacetica DSM 10669</name>
    <dbReference type="NCBI Taxonomy" id="1123289"/>
    <lineage>
        <taxon>Bacteria</taxon>
        <taxon>Bacillati</taxon>
        <taxon>Bacillota</taxon>
        <taxon>Negativicutes</taxon>
        <taxon>Selenomonadales</taxon>
        <taxon>Sporomusaceae</taxon>
        <taxon>Sporomusa</taxon>
    </lineage>
</organism>
<dbReference type="PROSITE" id="PS50045">
    <property type="entry name" value="SIGMA54_INTERACT_4"/>
    <property type="match status" value="1"/>
</dbReference>
<name>A0ABZ3IKX3_9FIRM</name>
<dbReference type="Gene3D" id="3.30.450.20">
    <property type="entry name" value="PAS domain"/>
    <property type="match status" value="1"/>
</dbReference>
<evidence type="ECO:0000256" key="2">
    <source>
        <dbReference type="ARBA" id="ARBA00022840"/>
    </source>
</evidence>
<dbReference type="EMBL" id="CP155573">
    <property type="protein sequence ID" value="XFO66320.1"/>
    <property type="molecule type" value="Genomic_DNA"/>
</dbReference>
<reference evidence="5" key="1">
    <citation type="submission" date="2024-05" db="EMBL/GenBank/DDBJ databases">
        <title>Isolation and characterization of Sporomusa carbonis sp. nov., a carboxydotrophic hydrogenogen in the genus of Sporomusa isolated from a charcoal burning pile.</title>
        <authorList>
            <person name="Boeer T."/>
            <person name="Rosenbaum F."/>
            <person name="Eysell L."/>
            <person name="Mueller V."/>
            <person name="Daniel R."/>
            <person name="Poehlein A."/>
        </authorList>
    </citation>
    <scope>NUCLEOTIDE SEQUENCE [LARGE SCALE GENOMIC DNA]</scope>
    <source>
        <strain evidence="5">DSM 10669</strain>
    </source>
</reference>
<dbReference type="Pfam" id="PF25601">
    <property type="entry name" value="AAA_lid_14"/>
    <property type="match status" value="1"/>
</dbReference>
<dbReference type="SUPFAM" id="SSF52540">
    <property type="entry name" value="P-loop containing nucleoside triphosphate hydrolases"/>
    <property type="match status" value="1"/>
</dbReference>
<sequence length="610" mass="68264">MKRETIPKRRFQHNHLDSIQTWTRLVQEKVMDSDSIQQEIASSWGRCISSGLDPLSPIKPANQPIVDSRRLLEQNENGKLLDIARLQMKQLYCSIKHNGHYIVILTVLDGVALEVLGDKKMLAVGERLGVTAFGSCSEKYLGTTSAAICMTEKRPFRVMTTEHFAQDMQEWCCSGAPIFNDCGKLVAVLNVSNINYKAHYRYILDLTTATARAIEAEIKFRKFHHMYNKTYHYLTSVLESMPEYLLLIDNKGKIDHLNSRAASILGKSQQDCVGKSVVDDFASTYTDRCLECNAELTWQTGKGSTVEFTSLAKTLASRNGDNGYVGIIKPLGLVRNAGNKAGYTFSDIKYCSSLMEKVITRAKKAAVSELEILIYGESGIGKELFAQSIHNYSHRSEGPFVTINCAALPIDLMQSEVFGLEEGMFNGAKRGGNPGNFELAQGGTILLDEIGDMPLELQANLLRVLQEKAVTRIGGRKQIPLDVRIISATNKNLYSEVMAGRFRDDLYYRLSGMAINIPALRDRKQDIEKLFSYFIEKHRATMGVCGNIQITPDALKVLVDYDWPSNAREMEQIAMLVLNNIQTNCDTITIEDLPEFLVSPSRESGYSLKK</sequence>
<dbReference type="InterPro" id="IPR058031">
    <property type="entry name" value="AAA_lid_NorR"/>
</dbReference>
<dbReference type="SMART" id="SM00382">
    <property type="entry name" value="AAA"/>
    <property type="match status" value="1"/>
</dbReference>
<dbReference type="Gene3D" id="3.30.450.40">
    <property type="match status" value="1"/>
</dbReference>
<gene>
    <name evidence="5" type="primary">acoR_4</name>
    <name evidence="5" type="ORF">SPSIL_024700</name>
</gene>
<dbReference type="PROSITE" id="PS00676">
    <property type="entry name" value="SIGMA54_INTERACT_2"/>
    <property type="match status" value="1"/>
</dbReference>
<dbReference type="InterPro" id="IPR029016">
    <property type="entry name" value="GAF-like_dom_sf"/>
</dbReference>
<dbReference type="Pfam" id="PF00158">
    <property type="entry name" value="Sigma54_activat"/>
    <property type="match status" value="1"/>
</dbReference>
<dbReference type="Gene3D" id="1.10.8.60">
    <property type="match status" value="1"/>
</dbReference>
<dbReference type="Pfam" id="PF00989">
    <property type="entry name" value="PAS"/>
    <property type="match status" value="1"/>
</dbReference>
<dbReference type="InterPro" id="IPR013767">
    <property type="entry name" value="PAS_fold"/>
</dbReference>
<dbReference type="Proteomes" id="UP000216752">
    <property type="component" value="Chromosome"/>
</dbReference>
<evidence type="ECO:0000313" key="5">
    <source>
        <dbReference type="EMBL" id="XFO66320.1"/>
    </source>
</evidence>
<dbReference type="InterPro" id="IPR035965">
    <property type="entry name" value="PAS-like_dom_sf"/>
</dbReference>
<dbReference type="PANTHER" id="PTHR32071">
    <property type="entry name" value="TRANSCRIPTIONAL REGULATORY PROTEIN"/>
    <property type="match status" value="1"/>
</dbReference>
<dbReference type="InterPro" id="IPR003593">
    <property type="entry name" value="AAA+_ATPase"/>
</dbReference>
<dbReference type="SUPFAM" id="SSF55785">
    <property type="entry name" value="PYP-like sensor domain (PAS domain)"/>
    <property type="match status" value="1"/>
</dbReference>
<dbReference type="CDD" id="cd00130">
    <property type="entry name" value="PAS"/>
    <property type="match status" value="1"/>
</dbReference>
<dbReference type="SMART" id="SM00091">
    <property type="entry name" value="PAS"/>
    <property type="match status" value="1"/>
</dbReference>
<dbReference type="Gene3D" id="3.40.50.300">
    <property type="entry name" value="P-loop containing nucleotide triphosphate hydrolases"/>
    <property type="match status" value="1"/>
</dbReference>
<dbReference type="InterPro" id="IPR002078">
    <property type="entry name" value="Sigma_54_int"/>
</dbReference>
<dbReference type="CDD" id="cd00009">
    <property type="entry name" value="AAA"/>
    <property type="match status" value="1"/>
</dbReference>
<dbReference type="PROSITE" id="PS50112">
    <property type="entry name" value="PAS"/>
    <property type="match status" value="1"/>
</dbReference>
<dbReference type="NCBIfam" id="TIGR00229">
    <property type="entry name" value="sensory_box"/>
    <property type="match status" value="1"/>
</dbReference>
<dbReference type="PANTHER" id="PTHR32071:SF57">
    <property type="entry name" value="C4-DICARBOXYLATE TRANSPORT TRANSCRIPTIONAL REGULATORY PROTEIN DCTD"/>
    <property type="match status" value="1"/>
</dbReference>
<protein>
    <submittedName>
        <fullName evidence="5">Acetoin dehydrogenase operon transcriptional activator AcoR</fullName>
    </submittedName>
</protein>
<evidence type="ECO:0000259" key="4">
    <source>
        <dbReference type="PROSITE" id="PS50112"/>
    </source>
</evidence>
<keyword evidence="6" id="KW-1185">Reference proteome</keyword>
<keyword evidence="2" id="KW-0067">ATP-binding</keyword>
<proteinExistence type="predicted"/>
<accession>A0ABZ3IKX3</accession>
<dbReference type="InterPro" id="IPR027417">
    <property type="entry name" value="P-loop_NTPase"/>
</dbReference>
<dbReference type="InterPro" id="IPR025943">
    <property type="entry name" value="Sigma_54_int_dom_ATP-bd_2"/>
</dbReference>
<evidence type="ECO:0000313" key="6">
    <source>
        <dbReference type="Proteomes" id="UP000216752"/>
    </source>
</evidence>
<feature type="domain" description="Sigma-54 factor interaction" evidence="3">
    <location>
        <begin position="348"/>
        <end position="579"/>
    </location>
</feature>
<feature type="domain" description="PAS" evidence="4">
    <location>
        <begin position="230"/>
        <end position="281"/>
    </location>
</feature>
<evidence type="ECO:0000256" key="1">
    <source>
        <dbReference type="ARBA" id="ARBA00022741"/>
    </source>
</evidence>
<evidence type="ECO:0000259" key="3">
    <source>
        <dbReference type="PROSITE" id="PS50045"/>
    </source>
</evidence>